<dbReference type="CDD" id="cd03257">
    <property type="entry name" value="ABC_NikE_OppD_transporters"/>
    <property type="match status" value="1"/>
</dbReference>
<evidence type="ECO:0000313" key="10">
    <source>
        <dbReference type="Proteomes" id="UP001500755"/>
    </source>
</evidence>
<dbReference type="InterPro" id="IPR050388">
    <property type="entry name" value="ABC_Ni/Peptide_Import"/>
</dbReference>
<comment type="subcellular location">
    <subcellularLocation>
        <location evidence="1">Cell membrane</location>
        <topology evidence="1">Peripheral membrane protein</topology>
    </subcellularLocation>
</comment>
<dbReference type="SUPFAM" id="SSF52540">
    <property type="entry name" value="P-loop containing nucleoside triphosphate hydrolases"/>
    <property type="match status" value="1"/>
</dbReference>
<evidence type="ECO:0000313" key="9">
    <source>
        <dbReference type="EMBL" id="GAA2013316.1"/>
    </source>
</evidence>
<evidence type="ECO:0000256" key="2">
    <source>
        <dbReference type="ARBA" id="ARBA00005417"/>
    </source>
</evidence>
<dbReference type="SMART" id="SM00382">
    <property type="entry name" value="AAA"/>
    <property type="match status" value="1"/>
</dbReference>
<evidence type="ECO:0000259" key="8">
    <source>
        <dbReference type="PROSITE" id="PS50893"/>
    </source>
</evidence>
<dbReference type="Gene3D" id="3.40.50.300">
    <property type="entry name" value="P-loop containing nucleotide triphosphate hydrolases"/>
    <property type="match status" value="1"/>
</dbReference>
<dbReference type="PANTHER" id="PTHR43297">
    <property type="entry name" value="OLIGOPEPTIDE TRANSPORT ATP-BINDING PROTEIN APPD"/>
    <property type="match status" value="1"/>
</dbReference>
<dbReference type="Proteomes" id="UP001500755">
    <property type="component" value="Unassembled WGS sequence"/>
</dbReference>
<dbReference type="PANTHER" id="PTHR43297:SF2">
    <property type="entry name" value="DIPEPTIDE TRANSPORT ATP-BINDING PROTEIN DPPD"/>
    <property type="match status" value="1"/>
</dbReference>
<evidence type="ECO:0000256" key="3">
    <source>
        <dbReference type="ARBA" id="ARBA00022448"/>
    </source>
</evidence>
<sequence length="285" mass="30881">MSEMTDTRLPLLQIESLRVEAFAPDGSRTRILDDIDLEVHPGEPMGLVGESGSGKSMTLRAVLGLLPPSIRVTGGRICFEGRDILTSGPRGGYDTRVRGAGISMVFQEPAIALNPVMKVGRQITDAVALRQGMTKKAARKRAIELMDQVGIVDAEHRVDSYPFELSGGMRQRVMIAAAIAQQPKLLLCDEPTTALDVTIQAQVVDLFRTTQHESGLGLLYVTHDLAVVSQMCTSLTVMRHGNILEHGALQSIFDAPAHDYTRALLTATPRLPEDTLTALGTETRA</sequence>
<evidence type="ECO:0000256" key="7">
    <source>
        <dbReference type="ARBA" id="ARBA00023136"/>
    </source>
</evidence>
<reference evidence="10" key="1">
    <citation type="journal article" date="2019" name="Int. J. Syst. Evol. Microbiol.">
        <title>The Global Catalogue of Microorganisms (GCM) 10K type strain sequencing project: providing services to taxonomists for standard genome sequencing and annotation.</title>
        <authorList>
            <consortium name="The Broad Institute Genomics Platform"/>
            <consortium name="The Broad Institute Genome Sequencing Center for Infectious Disease"/>
            <person name="Wu L."/>
            <person name="Ma J."/>
        </authorList>
    </citation>
    <scope>NUCLEOTIDE SEQUENCE [LARGE SCALE GENOMIC DNA]</scope>
    <source>
        <strain evidence="10">JCM 14546</strain>
    </source>
</reference>
<accession>A0ABP5F344</accession>
<feature type="domain" description="ABC transporter" evidence="8">
    <location>
        <begin position="17"/>
        <end position="265"/>
    </location>
</feature>
<organism evidence="9 10">
    <name type="scientific">Brevibacterium samyangense</name>
    <dbReference type="NCBI Taxonomy" id="366888"/>
    <lineage>
        <taxon>Bacteria</taxon>
        <taxon>Bacillati</taxon>
        <taxon>Actinomycetota</taxon>
        <taxon>Actinomycetes</taxon>
        <taxon>Micrococcales</taxon>
        <taxon>Brevibacteriaceae</taxon>
        <taxon>Brevibacterium</taxon>
    </lineage>
</organism>
<evidence type="ECO:0000256" key="1">
    <source>
        <dbReference type="ARBA" id="ARBA00004202"/>
    </source>
</evidence>
<gene>
    <name evidence="9" type="ORF">GCM10009755_26220</name>
</gene>
<keyword evidence="5" id="KW-0547">Nucleotide-binding</keyword>
<evidence type="ECO:0000256" key="4">
    <source>
        <dbReference type="ARBA" id="ARBA00022475"/>
    </source>
</evidence>
<comment type="similarity">
    <text evidence="2">Belongs to the ABC transporter superfamily.</text>
</comment>
<name>A0ABP5F344_9MICO</name>
<evidence type="ECO:0000256" key="6">
    <source>
        <dbReference type="ARBA" id="ARBA00022840"/>
    </source>
</evidence>
<keyword evidence="4" id="KW-1003">Cell membrane</keyword>
<dbReference type="InterPro" id="IPR027417">
    <property type="entry name" value="P-loop_NTPase"/>
</dbReference>
<dbReference type="GO" id="GO:0005524">
    <property type="term" value="F:ATP binding"/>
    <property type="evidence" value="ECO:0007669"/>
    <property type="project" value="UniProtKB-KW"/>
</dbReference>
<dbReference type="InterPro" id="IPR017871">
    <property type="entry name" value="ABC_transporter-like_CS"/>
</dbReference>
<evidence type="ECO:0000256" key="5">
    <source>
        <dbReference type="ARBA" id="ARBA00022741"/>
    </source>
</evidence>
<keyword evidence="10" id="KW-1185">Reference proteome</keyword>
<dbReference type="PROSITE" id="PS00211">
    <property type="entry name" value="ABC_TRANSPORTER_1"/>
    <property type="match status" value="1"/>
</dbReference>
<keyword evidence="6 9" id="KW-0067">ATP-binding</keyword>
<dbReference type="EMBL" id="BAAANO010000029">
    <property type="protein sequence ID" value="GAA2013316.1"/>
    <property type="molecule type" value="Genomic_DNA"/>
</dbReference>
<proteinExistence type="inferred from homology"/>
<dbReference type="Pfam" id="PF00005">
    <property type="entry name" value="ABC_tran"/>
    <property type="match status" value="1"/>
</dbReference>
<protein>
    <submittedName>
        <fullName evidence="9">ABC transporter ATP-binding protein</fullName>
    </submittedName>
</protein>
<dbReference type="InterPro" id="IPR003593">
    <property type="entry name" value="AAA+_ATPase"/>
</dbReference>
<keyword evidence="3" id="KW-0813">Transport</keyword>
<dbReference type="InterPro" id="IPR003439">
    <property type="entry name" value="ABC_transporter-like_ATP-bd"/>
</dbReference>
<comment type="caution">
    <text evidence="9">The sequence shown here is derived from an EMBL/GenBank/DDBJ whole genome shotgun (WGS) entry which is preliminary data.</text>
</comment>
<dbReference type="PROSITE" id="PS50893">
    <property type="entry name" value="ABC_TRANSPORTER_2"/>
    <property type="match status" value="1"/>
</dbReference>
<keyword evidence="7" id="KW-0472">Membrane</keyword>